<evidence type="ECO:0000313" key="4">
    <source>
        <dbReference type="Proteomes" id="UP001362999"/>
    </source>
</evidence>
<keyword evidence="4" id="KW-1185">Reference proteome</keyword>
<keyword evidence="2" id="KW-0472">Membrane</keyword>
<feature type="region of interest" description="Disordered" evidence="1">
    <location>
        <begin position="1"/>
        <end position="20"/>
    </location>
</feature>
<comment type="caution">
    <text evidence="3">The sequence shown here is derived from an EMBL/GenBank/DDBJ whole genome shotgun (WGS) entry which is preliminary data.</text>
</comment>
<organism evidence="3 4">
    <name type="scientific">Favolaschia claudopus</name>
    <dbReference type="NCBI Taxonomy" id="2862362"/>
    <lineage>
        <taxon>Eukaryota</taxon>
        <taxon>Fungi</taxon>
        <taxon>Dikarya</taxon>
        <taxon>Basidiomycota</taxon>
        <taxon>Agaricomycotina</taxon>
        <taxon>Agaricomycetes</taxon>
        <taxon>Agaricomycetidae</taxon>
        <taxon>Agaricales</taxon>
        <taxon>Marasmiineae</taxon>
        <taxon>Mycenaceae</taxon>
        <taxon>Favolaschia</taxon>
    </lineage>
</organism>
<evidence type="ECO:0000313" key="3">
    <source>
        <dbReference type="EMBL" id="KAK7059806.1"/>
    </source>
</evidence>
<reference evidence="3 4" key="1">
    <citation type="journal article" date="2024" name="J Genomics">
        <title>Draft genome sequencing and assembly of Favolaschia claudopus CIRM-BRFM 2984 isolated from oak limbs.</title>
        <authorList>
            <person name="Navarro D."/>
            <person name="Drula E."/>
            <person name="Chaduli D."/>
            <person name="Cazenave R."/>
            <person name="Ahrendt S."/>
            <person name="Wang J."/>
            <person name="Lipzen A."/>
            <person name="Daum C."/>
            <person name="Barry K."/>
            <person name="Grigoriev I.V."/>
            <person name="Favel A."/>
            <person name="Rosso M.N."/>
            <person name="Martin F."/>
        </authorList>
    </citation>
    <scope>NUCLEOTIDE SEQUENCE [LARGE SCALE GENOMIC DNA]</scope>
    <source>
        <strain evidence="3 4">CIRM-BRFM 2984</strain>
    </source>
</reference>
<sequence length="568" mass="62699">MRSPFTSKSNSLYSDSTDKEGQDPLLVVRTESKRRSLRSTQALSLLSLVLHTTLIIIHIVLIVIWYHGVEHRLVFSSSLETQKIVSFTTSAIATSFVTIYSAVLVWVTQVLYMRKSLSVKQTLTATHDTSAAWAGIGSSIAHLWSQRTVHASVSSSFDSTQNIIIPTTGIPEFNFSAIPESFLAPNFTGSSKLFPSSILTDTLSRIAGSLYSLPYVPEGRGPSGLYGATLYDVLDPNSSKGNVTVNATSFDISCRYVKDFDLTFDANNSIWETQDKNWIIAPMEDGLLASTSPNGNNIPPGIMLYSTAFIVDSSNAGAFQVELKPSPVDSSDALFAQLIYCTQSLVTQHAVVDAELHELVCTERDLTKTSSVWPSPITLTSLEGEDVQFVQEPWSSPNLTLMNKALLLNNWIPSSDRKRLSNPSGAFFNSESLSNALSFTDVFLNQHLNLNIEPENNAGGPATLYLHDLENNLSLMMASLVWAVGNMPLARWYYRTGDVLADLPTVVRQARGTTTGVSQVTQIRLDVQPMNSIYFFSLYTDHSRPFTVYWTPSSFTAFNFEFFQGSRD</sequence>
<feature type="compositionally biased region" description="Polar residues" evidence="1">
    <location>
        <begin position="1"/>
        <end position="15"/>
    </location>
</feature>
<keyword evidence="2" id="KW-0812">Transmembrane</keyword>
<feature type="transmembrane region" description="Helical" evidence="2">
    <location>
        <begin position="87"/>
        <end position="112"/>
    </location>
</feature>
<evidence type="ECO:0000256" key="2">
    <source>
        <dbReference type="SAM" id="Phobius"/>
    </source>
</evidence>
<dbReference type="AlphaFoldDB" id="A0AAW0E4A9"/>
<accession>A0AAW0E4A9</accession>
<gene>
    <name evidence="3" type="ORF">R3P38DRAFT_2837970</name>
</gene>
<evidence type="ECO:0000256" key="1">
    <source>
        <dbReference type="SAM" id="MobiDB-lite"/>
    </source>
</evidence>
<feature type="transmembrane region" description="Helical" evidence="2">
    <location>
        <begin position="42"/>
        <end position="67"/>
    </location>
</feature>
<proteinExistence type="predicted"/>
<dbReference type="EMBL" id="JAWWNJ010000003">
    <property type="protein sequence ID" value="KAK7059806.1"/>
    <property type="molecule type" value="Genomic_DNA"/>
</dbReference>
<name>A0AAW0E4A9_9AGAR</name>
<keyword evidence="2" id="KW-1133">Transmembrane helix</keyword>
<dbReference type="Proteomes" id="UP001362999">
    <property type="component" value="Unassembled WGS sequence"/>
</dbReference>
<protein>
    <submittedName>
        <fullName evidence="3">Uncharacterized protein</fullName>
    </submittedName>
</protein>